<gene>
    <name evidence="2" type="ORF">KFE25_010029</name>
</gene>
<dbReference type="InterPro" id="IPR029063">
    <property type="entry name" value="SAM-dependent_MTases_sf"/>
</dbReference>
<comment type="caution">
    <text evidence="2">The sequence shown here is derived from an EMBL/GenBank/DDBJ whole genome shotgun (WGS) entry which is preliminary data.</text>
</comment>
<evidence type="ECO:0000313" key="3">
    <source>
        <dbReference type="Proteomes" id="UP000751190"/>
    </source>
</evidence>
<feature type="signal peptide" evidence="1">
    <location>
        <begin position="1"/>
        <end position="18"/>
    </location>
</feature>
<dbReference type="Gene3D" id="3.40.50.150">
    <property type="entry name" value="Vaccinia Virus protein VP39"/>
    <property type="match status" value="1"/>
</dbReference>
<keyword evidence="1" id="KW-0732">Signal</keyword>
<accession>A0A8J6CB14</accession>
<dbReference type="Proteomes" id="UP000751190">
    <property type="component" value="Unassembled WGS sequence"/>
</dbReference>
<protein>
    <submittedName>
        <fullName evidence="2">Uncharacterized protein</fullName>
    </submittedName>
</protein>
<evidence type="ECO:0000313" key="2">
    <source>
        <dbReference type="EMBL" id="KAG8464661.1"/>
    </source>
</evidence>
<name>A0A8J6CB14_DIALT</name>
<evidence type="ECO:0000256" key="1">
    <source>
        <dbReference type="SAM" id="SignalP"/>
    </source>
</evidence>
<dbReference type="AlphaFoldDB" id="A0A8J6CB14"/>
<dbReference type="EMBL" id="JAGTXO010000012">
    <property type="protein sequence ID" value="KAG8464661.1"/>
    <property type="molecule type" value="Genomic_DNA"/>
</dbReference>
<dbReference type="SUPFAM" id="SSF53335">
    <property type="entry name" value="S-adenosyl-L-methionine-dependent methyltransferases"/>
    <property type="match status" value="1"/>
</dbReference>
<reference evidence="2" key="1">
    <citation type="submission" date="2021-05" db="EMBL/GenBank/DDBJ databases">
        <title>The genome of the haptophyte Pavlova lutheri (Diacronema luteri, Pavlovales) - a model for lipid biosynthesis in eukaryotic algae.</title>
        <authorList>
            <person name="Hulatt C.J."/>
            <person name="Posewitz M.C."/>
        </authorList>
    </citation>
    <scope>NUCLEOTIDE SEQUENCE</scope>
    <source>
        <strain evidence="2">NIVA-4/92</strain>
    </source>
</reference>
<sequence length="299" mass="31143">MRALEVLLAACVWHVPSASCMAYAGAYGAATSSSVAPARLRPRVAAARAPRSRPQQSVDARALAAIALPLIGAPLSVAALLAAERSGMWARGVRADPTDWPSSAWRWSGARGVELFADGDVRVLSHAAGEWRTLRLGASVQSAARCSRAAGGVDPTAPAFPYVKVMASLAAALALVPCAESSAALEPVRALFLGGGACSLPRLLESALAPRAAYRDGRVTLTVVELDARVAQAAREWFGVGAGDGTLVQIQIADAQSALERFAGADFDLVCVDIFGKDNAQPGAFATSERWLRQRVARA</sequence>
<keyword evidence="3" id="KW-1185">Reference proteome</keyword>
<proteinExistence type="predicted"/>
<organism evidence="2 3">
    <name type="scientific">Diacronema lutheri</name>
    <name type="common">Unicellular marine alga</name>
    <name type="synonym">Monochrysis lutheri</name>
    <dbReference type="NCBI Taxonomy" id="2081491"/>
    <lineage>
        <taxon>Eukaryota</taxon>
        <taxon>Haptista</taxon>
        <taxon>Haptophyta</taxon>
        <taxon>Pavlovophyceae</taxon>
        <taxon>Pavlovales</taxon>
        <taxon>Pavlovaceae</taxon>
        <taxon>Diacronema</taxon>
    </lineage>
</organism>
<feature type="chain" id="PRO_5035197913" evidence="1">
    <location>
        <begin position="19"/>
        <end position="299"/>
    </location>
</feature>